<evidence type="ECO:0000313" key="3">
    <source>
        <dbReference type="Proteomes" id="UP000322899"/>
    </source>
</evidence>
<comment type="caution">
    <text evidence="2">The sequence shown here is derived from an EMBL/GenBank/DDBJ whole genome shotgun (WGS) entry which is preliminary data.</text>
</comment>
<protein>
    <submittedName>
        <fullName evidence="2">Uncharacterized protein</fullName>
    </submittedName>
</protein>
<feature type="compositionally biased region" description="Polar residues" evidence="1">
    <location>
        <begin position="262"/>
        <end position="271"/>
    </location>
</feature>
<sequence>MGGLTEIATELVILGASALLAWKTHLLVSRGPCEPAASKAALHRWAALGAVRLWEAAAEPVAQWAPFYSETKLLLLLWFLASDGGSFASLVARTLSPTTESIARFAQRTAAPALARRAASTGVEAQLAVLRLLAPALPAEELRAWEASLLGQAAEADARSSGALESAAASAPLPAPACEVQPEGDRAAPAAAAVELDDAAPGHPAAEQDCLAGGPSEAGSHLPEERDNGVEEEAEGEEEEEEEEGCAAAADGGSVGGDGLDTSQEPVTPQPGSVLRQRQAPAGAASPSMSPSLSPSMSPSLSPIGEL</sequence>
<feature type="compositionally biased region" description="Low complexity" evidence="1">
    <location>
        <begin position="286"/>
        <end position="307"/>
    </location>
</feature>
<dbReference type="EMBL" id="VLTO01000105">
    <property type="protein sequence ID" value="KAA0164126.1"/>
    <property type="molecule type" value="Genomic_DNA"/>
</dbReference>
<reference evidence="2 3" key="1">
    <citation type="submission" date="2019-07" db="EMBL/GenBank/DDBJ databases">
        <title>Genomes of Cafeteria roenbergensis.</title>
        <authorList>
            <person name="Fischer M.G."/>
            <person name="Hackl T."/>
            <person name="Roman M."/>
        </authorList>
    </citation>
    <scope>NUCLEOTIDE SEQUENCE [LARGE SCALE GENOMIC DNA]</scope>
    <source>
        <strain evidence="2 3">E4-10P</strain>
    </source>
</reference>
<name>A0A5A8DFD2_CAFRO</name>
<feature type="region of interest" description="Disordered" evidence="1">
    <location>
        <begin position="165"/>
        <end position="307"/>
    </location>
</feature>
<accession>A0A5A8DFD2</accession>
<evidence type="ECO:0000313" key="2">
    <source>
        <dbReference type="EMBL" id="KAA0164126.1"/>
    </source>
</evidence>
<dbReference type="Proteomes" id="UP000322899">
    <property type="component" value="Unassembled WGS sequence"/>
</dbReference>
<gene>
    <name evidence="2" type="ORF">FNF27_07844</name>
</gene>
<evidence type="ECO:0000256" key="1">
    <source>
        <dbReference type="SAM" id="MobiDB-lite"/>
    </source>
</evidence>
<dbReference type="AlphaFoldDB" id="A0A5A8DFD2"/>
<feature type="compositionally biased region" description="Acidic residues" evidence="1">
    <location>
        <begin position="230"/>
        <end position="245"/>
    </location>
</feature>
<organism evidence="2 3">
    <name type="scientific">Cafeteria roenbergensis</name>
    <name type="common">Marine flagellate</name>
    <dbReference type="NCBI Taxonomy" id="33653"/>
    <lineage>
        <taxon>Eukaryota</taxon>
        <taxon>Sar</taxon>
        <taxon>Stramenopiles</taxon>
        <taxon>Bigyra</taxon>
        <taxon>Opalozoa</taxon>
        <taxon>Bicosoecida</taxon>
        <taxon>Cafeteriaceae</taxon>
        <taxon>Cafeteria</taxon>
    </lineage>
</organism>
<proteinExistence type="predicted"/>